<reference evidence="4" key="1">
    <citation type="journal article" date="2014" name="Genome Announc.">
        <title>Full-genome sequence of the plant growth-promoting bacterium Pseudomonas protegens CHA0.</title>
        <authorList>
            <person name="Jousset A."/>
            <person name="Schuldes J."/>
            <person name="Keel C."/>
            <person name="Maurhofer M."/>
            <person name="Daniel R."/>
            <person name="Scheu S."/>
            <person name="Thuermer A."/>
        </authorList>
    </citation>
    <scope>NUCLEOTIDE SEQUENCE [LARGE SCALE GENOMIC DNA]</scope>
    <source>
        <strain evidence="4">DSM 19095 / LMG 27888 / CFBP 6595 / CHA0</strain>
    </source>
</reference>
<dbReference type="InterPro" id="IPR012373">
    <property type="entry name" value="Ferrdict_sens_TM"/>
</dbReference>
<evidence type="ECO:0000313" key="4">
    <source>
        <dbReference type="Proteomes" id="UP000013940"/>
    </source>
</evidence>
<dbReference type="EMBL" id="CP003190">
    <property type="protein sequence ID" value="AGL81929.1"/>
    <property type="molecule type" value="Genomic_DNA"/>
</dbReference>
<dbReference type="PANTHER" id="PTHR30273:SF2">
    <property type="entry name" value="PROTEIN FECR"/>
    <property type="match status" value="1"/>
</dbReference>
<dbReference type="Proteomes" id="UP000013940">
    <property type="component" value="Chromosome"/>
</dbReference>
<gene>
    <name evidence="3" type="primary">fecR1</name>
    <name evidence="3" type="ORF">PFLCHA0_c01270</name>
</gene>
<dbReference type="HOGENOM" id="CLU_050192_0_0_6"/>
<dbReference type="PIRSF" id="PIRSF018266">
    <property type="entry name" value="FecR"/>
    <property type="match status" value="1"/>
</dbReference>
<dbReference type="InterPro" id="IPR006860">
    <property type="entry name" value="FecR"/>
</dbReference>
<proteinExistence type="predicted"/>
<dbReference type="InterPro" id="IPR032623">
    <property type="entry name" value="FecR_N"/>
</dbReference>
<feature type="domain" description="FecR N-terminal" evidence="2">
    <location>
        <begin position="61"/>
        <end position="103"/>
    </location>
</feature>
<name>A0A2C9EEA3_PSEPH</name>
<dbReference type="eggNOG" id="COG3712">
    <property type="taxonomic scope" value="Bacteria"/>
</dbReference>
<dbReference type="KEGG" id="pprc:PFLCHA0_c01270"/>
<feature type="domain" description="FecR protein" evidence="1">
    <location>
        <begin position="166"/>
        <end position="258"/>
    </location>
</feature>
<dbReference type="Pfam" id="PF16220">
    <property type="entry name" value="DUF4880"/>
    <property type="match status" value="1"/>
</dbReference>
<dbReference type="GO" id="GO:0016989">
    <property type="term" value="F:sigma factor antagonist activity"/>
    <property type="evidence" value="ECO:0007669"/>
    <property type="project" value="TreeGrafter"/>
</dbReference>
<protein>
    <submittedName>
        <fullName evidence="3">Protein FecR</fullName>
    </submittedName>
</protein>
<evidence type="ECO:0000259" key="1">
    <source>
        <dbReference type="Pfam" id="PF04773"/>
    </source>
</evidence>
<evidence type="ECO:0000259" key="2">
    <source>
        <dbReference type="Pfam" id="PF16220"/>
    </source>
</evidence>
<sequence length="375" mass="41468">MRGTYPQADCSADGPIPAYRRALCRPGALPLLPAALRELKPVDNFPASLPLKPNPDHLVVKQAINWLLRLRNNGANPKLQQQCDLWRAAHQEHELAWQRVQSLQQELTANLRSVPGAQVALHTLEHSSQRLGRRQALKLLSGALLLGSSAWVGKDLLGWQQWNADFATAVGEQRGFQLPDGTRLELNTDSAADLNFNAEQRLIKLRRGEIMVSCGADHGPARPLLVESRHALLEGFDARFVVRVEERCTRLSVTHGSVAIHAPHTADGRSARVEAGQSYQISHGLAEPAAPLAMDVGAWADGLIVTRNMRLDDFLQEVGRYRHGYLGCSAAVGNLRLSGVFRLEDTDKLLAILPQTLPVQLRYRTRWWVTLGPVV</sequence>
<evidence type="ECO:0000313" key="3">
    <source>
        <dbReference type="EMBL" id="AGL81929.1"/>
    </source>
</evidence>
<accession>A0A2C9EEA3</accession>
<dbReference type="Pfam" id="PF04773">
    <property type="entry name" value="FecR"/>
    <property type="match status" value="1"/>
</dbReference>
<organism evidence="3 4">
    <name type="scientific">Pseudomonas protegens (strain DSM 19095 / LMG 27888 / CFBP 6595 / CHA0)</name>
    <dbReference type="NCBI Taxonomy" id="1124983"/>
    <lineage>
        <taxon>Bacteria</taxon>
        <taxon>Pseudomonadati</taxon>
        <taxon>Pseudomonadota</taxon>
        <taxon>Gammaproteobacteria</taxon>
        <taxon>Pseudomonadales</taxon>
        <taxon>Pseudomonadaceae</taxon>
        <taxon>Pseudomonas</taxon>
    </lineage>
</organism>
<dbReference type="PANTHER" id="PTHR30273">
    <property type="entry name" value="PERIPLASMIC SIGNAL SENSOR AND SIGMA FACTOR ACTIVATOR FECR-RELATED"/>
    <property type="match status" value="1"/>
</dbReference>
<dbReference type="AlphaFoldDB" id="A0A2C9EEA3"/>
<dbReference type="Gene3D" id="2.60.120.1440">
    <property type="match status" value="1"/>
</dbReference>